<feature type="transmembrane region" description="Helical" evidence="1">
    <location>
        <begin position="38"/>
        <end position="65"/>
    </location>
</feature>
<reference evidence="2 3" key="1">
    <citation type="submission" date="2018-03" db="EMBL/GenBank/DDBJ databases">
        <title>Genomic Encyclopedia of Archaeal and Bacterial Type Strains, Phase II (KMG-II): from individual species to whole genera.</title>
        <authorList>
            <person name="Goeker M."/>
        </authorList>
    </citation>
    <scope>NUCLEOTIDE SEQUENCE [LARGE SCALE GENOMIC DNA]</scope>
    <source>
        <strain evidence="2 3">DSM 13175</strain>
    </source>
</reference>
<evidence type="ECO:0008006" key="4">
    <source>
        <dbReference type="Google" id="ProtNLM"/>
    </source>
</evidence>
<evidence type="ECO:0000256" key="1">
    <source>
        <dbReference type="SAM" id="Phobius"/>
    </source>
</evidence>
<proteinExistence type="predicted"/>
<keyword evidence="1" id="KW-1133">Transmembrane helix</keyword>
<gene>
    <name evidence="2" type="ORF">CLV38_10967</name>
</gene>
<dbReference type="RefSeq" id="WP_106192836.1">
    <property type="nucleotide sequence ID" value="NZ_PVTO01000009.1"/>
</dbReference>
<name>A0A2T0W7Q4_9LACT</name>
<dbReference type="Proteomes" id="UP000238205">
    <property type="component" value="Unassembled WGS sequence"/>
</dbReference>
<dbReference type="AlphaFoldDB" id="A0A2T0W7Q4"/>
<dbReference type="OrthoDB" id="9814474at2"/>
<dbReference type="PANTHER" id="PTHR40078:SF1">
    <property type="entry name" value="INTEGRAL MEMBRANE PROTEIN"/>
    <property type="match status" value="1"/>
</dbReference>
<sequence>MKKLKLVYSLIGTFFISFAVSFFRLADFGTDPYTTFNLGASGFLNIGFGLFIMITSLIALILIYFDNRALVGIGTLFNIFIVGNFSDITVNLYNSYFTSPDGLLIRIIFSILGLFFISSGVALYTEAKEGVAPYDAFPIILTEKANGRWTYGTSRVIIDVSFSIIGFLFGATLGVNTLITAFLLGPIIQFFRKIFQKDLETRMLRYSTKK</sequence>
<keyword evidence="3" id="KW-1185">Reference proteome</keyword>
<evidence type="ECO:0000313" key="2">
    <source>
        <dbReference type="EMBL" id="PRY82737.1"/>
    </source>
</evidence>
<comment type="caution">
    <text evidence="2">The sequence shown here is derived from an EMBL/GenBank/DDBJ whole genome shotgun (WGS) entry which is preliminary data.</text>
</comment>
<dbReference type="EMBL" id="PVTO01000009">
    <property type="protein sequence ID" value="PRY82737.1"/>
    <property type="molecule type" value="Genomic_DNA"/>
</dbReference>
<dbReference type="PANTHER" id="PTHR40078">
    <property type="entry name" value="INTEGRAL MEMBRANE PROTEIN-RELATED"/>
    <property type="match status" value="1"/>
</dbReference>
<protein>
    <recommendedName>
        <fullName evidence="4">Membrane protein YczE</fullName>
    </recommendedName>
</protein>
<keyword evidence="1" id="KW-0472">Membrane</keyword>
<feature type="transmembrane region" description="Helical" evidence="1">
    <location>
        <begin position="103"/>
        <end position="124"/>
    </location>
</feature>
<feature type="transmembrane region" description="Helical" evidence="1">
    <location>
        <begin position="6"/>
        <end position="26"/>
    </location>
</feature>
<keyword evidence="1" id="KW-0812">Transmembrane</keyword>
<feature type="transmembrane region" description="Helical" evidence="1">
    <location>
        <begin position="71"/>
        <end position="91"/>
    </location>
</feature>
<dbReference type="InterPro" id="IPR038750">
    <property type="entry name" value="YczE/YyaS-like"/>
</dbReference>
<evidence type="ECO:0000313" key="3">
    <source>
        <dbReference type="Proteomes" id="UP000238205"/>
    </source>
</evidence>
<accession>A0A2T0W7Q4</accession>
<organism evidence="2 3">
    <name type="scientific">Alkalibacterium olivapovliticus</name>
    <dbReference type="NCBI Taxonomy" id="99907"/>
    <lineage>
        <taxon>Bacteria</taxon>
        <taxon>Bacillati</taxon>
        <taxon>Bacillota</taxon>
        <taxon>Bacilli</taxon>
        <taxon>Lactobacillales</taxon>
        <taxon>Carnobacteriaceae</taxon>
        <taxon>Alkalibacterium</taxon>
    </lineage>
</organism>
<feature type="transmembrane region" description="Helical" evidence="1">
    <location>
        <begin position="164"/>
        <end position="188"/>
    </location>
</feature>
<dbReference type="Pfam" id="PF19700">
    <property type="entry name" value="DUF6198"/>
    <property type="match status" value="1"/>
</dbReference>